<evidence type="ECO:0000259" key="1">
    <source>
        <dbReference type="Pfam" id="PF00248"/>
    </source>
</evidence>
<dbReference type="Pfam" id="PF00248">
    <property type="entry name" value="Aldo_ket_red"/>
    <property type="match status" value="1"/>
</dbReference>
<dbReference type="EMBL" id="DF236958">
    <property type="protein sequence ID" value="GAQ78229.1"/>
    <property type="molecule type" value="Genomic_DNA"/>
</dbReference>
<evidence type="ECO:0000313" key="3">
    <source>
        <dbReference type="Proteomes" id="UP000054558"/>
    </source>
</evidence>
<evidence type="ECO:0000313" key="2">
    <source>
        <dbReference type="EMBL" id="GAQ78229.1"/>
    </source>
</evidence>
<organism evidence="2 3">
    <name type="scientific">Klebsormidium nitens</name>
    <name type="common">Green alga</name>
    <name type="synonym">Ulothrix nitens</name>
    <dbReference type="NCBI Taxonomy" id="105231"/>
    <lineage>
        <taxon>Eukaryota</taxon>
        <taxon>Viridiplantae</taxon>
        <taxon>Streptophyta</taxon>
        <taxon>Klebsormidiophyceae</taxon>
        <taxon>Klebsormidiales</taxon>
        <taxon>Klebsormidiaceae</taxon>
        <taxon>Klebsormidium</taxon>
    </lineage>
</organism>
<dbReference type="CDD" id="cd19094">
    <property type="entry name" value="AKR_Tas-like"/>
    <property type="match status" value="1"/>
</dbReference>
<proteinExistence type="predicted"/>
<dbReference type="Proteomes" id="UP000054558">
    <property type="component" value="Unassembled WGS sequence"/>
</dbReference>
<keyword evidence="3" id="KW-1185">Reference proteome</keyword>
<accession>A0A1Y1HM18</accession>
<dbReference type="InterPro" id="IPR050523">
    <property type="entry name" value="AKR_Detox_Biosynth"/>
</dbReference>
<dbReference type="OrthoDB" id="2310150at2759"/>
<reference evidence="2 3" key="1">
    <citation type="journal article" date="2014" name="Nat. Commun.">
        <title>Klebsormidium flaccidum genome reveals primary factors for plant terrestrial adaptation.</title>
        <authorList>
            <person name="Hori K."/>
            <person name="Maruyama F."/>
            <person name="Fujisawa T."/>
            <person name="Togashi T."/>
            <person name="Yamamoto N."/>
            <person name="Seo M."/>
            <person name="Sato S."/>
            <person name="Yamada T."/>
            <person name="Mori H."/>
            <person name="Tajima N."/>
            <person name="Moriyama T."/>
            <person name="Ikeuchi M."/>
            <person name="Watanabe M."/>
            <person name="Wada H."/>
            <person name="Kobayashi K."/>
            <person name="Saito M."/>
            <person name="Masuda T."/>
            <person name="Sasaki-Sekimoto Y."/>
            <person name="Mashiguchi K."/>
            <person name="Awai K."/>
            <person name="Shimojima M."/>
            <person name="Masuda S."/>
            <person name="Iwai M."/>
            <person name="Nobusawa T."/>
            <person name="Narise T."/>
            <person name="Kondo S."/>
            <person name="Saito H."/>
            <person name="Sato R."/>
            <person name="Murakawa M."/>
            <person name="Ihara Y."/>
            <person name="Oshima-Yamada Y."/>
            <person name="Ohtaka K."/>
            <person name="Satoh M."/>
            <person name="Sonobe K."/>
            <person name="Ishii M."/>
            <person name="Ohtani R."/>
            <person name="Kanamori-Sato M."/>
            <person name="Honoki R."/>
            <person name="Miyazaki D."/>
            <person name="Mochizuki H."/>
            <person name="Umetsu J."/>
            <person name="Higashi K."/>
            <person name="Shibata D."/>
            <person name="Kamiya Y."/>
            <person name="Sato N."/>
            <person name="Nakamura Y."/>
            <person name="Tabata S."/>
            <person name="Ida S."/>
            <person name="Kurokawa K."/>
            <person name="Ohta H."/>
        </authorList>
    </citation>
    <scope>NUCLEOTIDE SEQUENCE [LARGE SCALE GENOMIC DNA]</scope>
    <source>
        <strain evidence="2 3">NIES-2285</strain>
    </source>
</reference>
<dbReference type="InterPro" id="IPR023210">
    <property type="entry name" value="NADP_OxRdtase_dom"/>
</dbReference>
<name>A0A1Y1HM18_KLENI</name>
<dbReference type="SUPFAM" id="SSF51430">
    <property type="entry name" value="NAD(P)-linked oxidoreductase"/>
    <property type="match status" value="1"/>
</dbReference>
<dbReference type="STRING" id="105231.A0A1Y1HM18"/>
<feature type="domain" description="NADP-dependent oxidoreductase" evidence="1">
    <location>
        <begin position="108"/>
        <end position="440"/>
    </location>
</feature>
<dbReference type="AlphaFoldDB" id="A0A1Y1HM18"/>
<dbReference type="PANTHER" id="PTHR43364:SF17">
    <property type="entry name" value="ALDO KETO REDUCTASE"/>
    <property type="match status" value="1"/>
</dbReference>
<protein>
    <submittedName>
        <fullName evidence="2">Aldo keto reductase</fullName>
    </submittedName>
</protein>
<dbReference type="InterPro" id="IPR036812">
    <property type="entry name" value="NAD(P)_OxRdtase_dom_sf"/>
</dbReference>
<dbReference type="PANTHER" id="PTHR43364">
    <property type="entry name" value="NADH-SPECIFIC METHYLGLYOXAL REDUCTASE-RELATED"/>
    <property type="match status" value="1"/>
</dbReference>
<dbReference type="Gene3D" id="3.20.20.100">
    <property type="entry name" value="NADP-dependent oxidoreductase domain"/>
    <property type="match status" value="1"/>
</dbReference>
<gene>
    <name evidence="2" type="ORF">KFL_000090740</name>
</gene>
<sequence>MDAAWQALLAEVFIVHRFRNFLMMSATSRLQFLPAASCVSCWLQQTCAQKQGLQSGRSHWYSSTQGINRWRESVTRGARFSSGVAGVTCAAMKYNNLGWSDVRVSEACFGVMTFGNQTGEEQAHELLDYAQSRGVNFFDTAEMYSAPMSEETAGKSEEILGTWLKRQPRDKAIVATKIAGYTPSTWVPGNRKVPRDPTRQPARLDRDSIFAAIKGSLRRLQTDYVDLYQLHWPDRYAPIFGQTVYDPKQERPDAVPFEETVEALGVLIKEGKIRHWGLSNETTFGVCQMVAAADKLGVPRPVSIQNSFSLVHRSFETELAEACAPSHFNIGLLPWSPLAGGALTGKYLDGGKPAGARFTDFSDYMRRFQADPTMHAARQYAELAKSIGVSPTVLALAWCKSRWFVASTIFGATSMQQLQEDLDAFEVELSDEALQKIDAIHLQSKDPCMTL</sequence>
<dbReference type="OMA" id="YLPWSPL"/>